<dbReference type="Pfam" id="PF00989">
    <property type="entry name" value="PAS"/>
    <property type="match status" value="1"/>
</dbReference>
<keyword evidence="5 7" id="KW-0418">Kinase</keyword>
<gene>
    <name evidence="7" type="ORF">MGR_3900</name>
</gene>
<dbReference type="PANTHER" id="PTHR43047">
    <property type="entry name" value="TWO-COMPONENT HISTIDINE PROTEIN KINASE"/>
    <property type="match status" value="1"/>
</dbReference>
<dbReference type="FunFam" id="3.30.565.10:FF:000006">
    <property type="entry name" value="Sensor histidine kinase WalK"/>
    <property type="match status" value="1"/>
</dbReference>
<feature type="domain" description="Histidine kinase" evidence="6">
    <location>
        <begin position="627"/>
        <end position="843"/>
    </location>
</feature>
<keyword evidence="4" id="KW-0808">Transferase</keyword>
<dbReference type="SMART" id="SM00387">
    <property type="entry name" value="HATPase_c"/>
    <property type="match status" value="1"/>
</dbReference>
<dbReference type="EMBL" id="CU459003">
    <property type="protein sequence ID" value="CAM77832.1"/>
    <property type="molecule type" value="Genomic_DNA"/>
</dbReference>
<dbReference type="InterPro" id="IPR003594">
    <property type="entry name" value="HATPase_dom"/>
</dbReference>
<dbReference type="Pfam" id="PF00512">
    <property type="entry name" value="HisKA"/>
    <property type="match status" value="1"/>
</dbReference>
<dbReference type="SUPFAM" id="SSF47384">
    <property type="entry name" value="Homodimeric domain of signal transducing histidine kinase"/>
    <property type="match status" value="1"/>
</dbReference>
<keyword evidence="3" id="KW-0597">Phosphoprotein</keyword>
<dbReference type="CDD" id="cd00075">
    <property type="entry name" value="HATPase"/>
    <property type="match status" value="1"/>
</dbReference>
<dbReference type="InterPro" id="IPR000014">
    <property type="entry name" value="PAS"/>
</dbReference>
<dbReference type="Gene3D" id="1.10.287.130">
    <property type="match status" value="1"/>
</dbReference>
<dbReference type="Gene3D" id="3.30.565.10">
    <property type="entry name" value="Histidine kinase-like ATPase, C-terminal domain"/>
    <property type="match status" value="1"/>
</dbReference>
<dbReference type="InterPro" id="IPR036097">
    <property type="entry name" value="HisK_dim/P_sf"/>
</dbReference>
<proteinExistence type="predicted"/>
<dbReference type="InterPro" id="IPR036890">
    <property type="entry name" value="HATPase_C_sf"/>
</dbReference>
<dbReference type="InterPro" id="IPR035965">
    <property type="entry name" value="PAS-like_dom_sf"/>
</dbReference>
<dbReference type="GO" id="GO:0006355">
    <property type="term" value="P:regulation of DNA-templated transcription"/>
    <property type="evidence" value="ECO:0007669"/>
    <property type="project" value="InterPro"/>
</dbReference>
<comment type="catalytic activity">
    <reaction evidence="1">
        <text>ATP + protein L-histidine = ADP + protein N-phospho-L-histidine.</text>
        <dbReference type="EC" id="2.7.13.3"/>
    </reaction>
</comment>
<dbReference type="Pfam" id="PF02518">
    <property type="entry name" value="HATPase_c"/>
    <property type="match status" value="1"/>
</dbReference>
<evidence type="ECO:0000256" key="3">
    <source>
        <dbReference type="ARBA" id="ARBA00022553"/>
    </source>
</evidence>
<dbReference type="InterPro" id="IPR004358">
    <property type="entry name" value="Sig_transdc_His_kin-like_C"/>
</dbReference>
<protein>
    <recommendedName>
        <fullName evidence="2">histidine kinase</fullName>
        <ecNumber evidence="2">2.7.13.3</ecNumber>
    </recommendedName>
</protein>
<dbReference type="InterPro" id="IPR013767">
    <property type="entry name" value="PAS_fold"/>
</dbReference>
<dbReference type="GO" id="GO:0005886">
    <property type="term" value="C:plasma membrane"/>
    <property type="evidence" value="ECO:0007669"/>
    <property type="project" value="TreeGrafter"/>
</dbReference>
<dbReference type="SUPFAM" id="SSF55785">
    <property type="entry name" value="PYP-like sensor domain (PAS domain)"/>
    <property type="match status" value="3"/>
</dbReference>
<dbReference type="PANTHER" id="PTHR43047:SF63">
    <property type="entry name" value="HISTIDINE KINASE"/>
    <property type="match status" value="1"/>
</dbReference>
<dbReference type="PROSITE" id="PS50109">
    <property type="entry name" value="HIS_KIN"/>
    <property type="match status" value="1"/>
</dbReference>
<dbReference type="SUPFAM" id="SSF55874">
    <property type="entry name" value="ATPase domain of HSP90 chaperone/DNA topoisomerase II/histidine kinase"/>
    <property type="match status" value="1"/>
</dbReference>
<evidence type="ECO:0000256" key="5">
    <source>
        <dbReference type="ARBA" id="ARBA00022777"/>
    </source>
</evidence>
<dbReference type="SMART" id="SM00388">
    <property type="entry name" value="HisKA"/>
    <property type="match status" value="1"/>
</dbReference>
<dbReference type="GO" id="GO:0000155">
    <property type="term" value="F:phosphorelay sensor kinase activity"/>
    <property type="evidence" value="ECO:0007669"/>
    <property type="project" value="InterPro"/>
</dbReference>
<evidence type="ECO:0000256" key="4">
    <source>
        <dbReference type="ARBA" id="ARBA00022679"/>
    </source>
</evidence>
<dbReference type="CDD" id="cd00082">
    <property type="entry name" value="HisKA"/>
    <property type="match status" value="1"/>
</dbReference>
<evidence type="ECO:0000256" key="2">
    <source>
        <dbReference type="ARBA" id="ARBA00012438"/>
    </source>
</evidence>
<organism evidence="7">
    <name type="scientific">Magnetospirillum gryphiswaldense</name>
    <dbReference type="NCBI Taxonomy" id="55518"/>
    <lineage>
        <taxon>Bacteria</taxon>
        <taxon>Pseudomonadati</taxon>
        <taxon>Pseudomonadota</taxon>
        <taxon>Alphaproteobacteria</taxon>
        <taxon>Rhodospirillales</taxon>
        <taxon>Rhodospirillaceae</taxon>
        <taxon>Magnetospirillum</taxon>
    </lineage>
</organism>
<dbReference type="Gene3D" id="3.30.450.20">
    <property type="entry name" value="PAS domain"/>
    <property type="match status" value="2"/>
</dbReference>
<dbReference type="InterPro" id="IPR005467">
    <property type="entry name" value="His_kinase_dom"/>
</dbReference>
<sequence length="845" mass="92759">MALPKPLYPRRFSVTLPERGQGGHMRKVLASVSLTALMTATGGAWAQEMNAAQAMAAWADPVAMALGAGVLASVLLPAIAWLRLRLNRSLQAVSLAETRIESLRECLGASPDGYLCWIEDEFGCSRRLAVLLTLPRGLDSSLEDVLACFDPHDGLRLETAIGVLRDEGQAFEVDLTLSAGSRRIRAMGVRAASPAGDMLADLVWFRDVSDSAVAVDDLARSLQALAADATYLKALIDTLPMPVWLRDEDLSVLMVNKAYAAAVEATSAEAAVQAQVELASDDHVREARALAARARAAGEPRSASFHLVLAGERRLAHITEMPLEVGDTLLTAGFIEDHTRVEELQEQLSHHVSAQVEVLERLSTAIAIFTTDTRLAFFNTAFSRLWRLERDWLENQPTYGAVMDALRDRRLLPEAADYRALKEEELRRFISLIDPIETLMHLPDGRTLRRVVSPHPYGGLIFTYEDFTDTLAMERSFNTAMAVQRATLDHLHEGLAVFGDDRRLKLSNPAFARMWGLSVDDLAGEPHLNELVERLRPYFEGRPDRASTWAPARERLLALVGERRGGEWRLERQDGMILDCASVPLPDGASLLAFLDVTDTARVERALIERNEALAAADTLKSEFMSNVSAEVAKPLTTIIGFAEMLDSDYFGKLSKRQHDYMKGIVEAGNALKSLIADILDLAAIEAGHLTLELDTVDIHPMLSSVLGLVRERVREKKLQLDFDCPLDMGWIVADQRRLRQVMFNLIGNAVKYTPNGGAIAVRAERRDGEVALIVADTGPGIPPEDMERVFKSFVRTIHDGQDGAGLGLALVRRFVELHGGTVELDSVPGQGTTVTVRLPSGAGE</sequence>
<dbReference type="GO" id="GO:0009927">
    <property type="term" value="F:histidine phosphotransfer kinase activity"/>
    <property type="evidence" value="ECO:0007669"/>
    <property type="project" value="TreeGrafter"/>
</dbReference>
<dbReference type="InterPro" id="IPR003661">
    <property type="entry name" value="HisK_dim/P_dom"/>
</dbReference>
<dbReference type="PRINTS" id="PR00344">
    <property type="entry name" value="BCTRLSENSOR"/>
</dbReference>
<name>A4U4M5_9PROT</name>
<reference evidence="7" key="1">
    <citation type="journal article" date="2007" name="J. Bacteriol.">
        <title>Comparative genome analysis of four magnetotactic bacteria reveals a complex set of group-specific genes implicated in magnetosome biomineralization and function.</title>
        <authorList>
            <person name="Richter M."/>
            <person name="Kube M."/>
            <person name="Bazylinski D.A."/>
            <person name="Lombardot T."/>
            <person name="Gloeckner F.O."/>
            <person name="Reinhardt R."/>
            <person name="Schueler D."/>
        </authorList>
    </citation>
    <scope>NUCLEOTIDE SEQUENCE</scope>
    <source>
        <strain evidence="7">MSR-1</strain>
    </source>
</reference>
<dbReference type="SMART" id="SM00091">
    <property type="entry name" value="PAS"/>
    <property type="match status" value="2"/>
</dbReference>
<accession>A4U4M5</accession>
<evidence type="ECO:0000313" key="7">
    <source>
        <dbReference type="EMBL" id="CAM77832.1"/>
    </source>
</evidence>
<evidence type="ECO:0000259" key="6">
    <source>
        <dbReference type="PROSITE" id="PS50109"/>
    </source>
</evidence>
<dbReference type="AlphaFoldDB" id="A4U4M5"/>
<dbReference type="EC" id="2.7.13.3" evidence="2"/>
<evidence type="ECO:0000256" key="1">
    <source>
        <dbReference type="ARBA" id="ARBA00000085"/>
    </source>
</evidence>
<dbReference type="Pfam" id="PF12860">
    <property type="entry name" value="PAS_7"/>
    <property type="match status" value="2"/>
</dbReference>